<comment type="caution">
    <text evidence="1">The sequence shown here is derived from an EMBL/GenBank/DDBJ whole genome shotgun (WGS) entry which is preliminary data.</text>
</comment>
<organism evidence="1 2">
    <name type="scientific">Colletotrichum tanaceti</name>
    <dbReference type="NCBI Taxonomy" id="1306861"/>
    <lineage>
        <taxon>Eukaryota</taxon>
        <taxon>Fungi</taxon>
        <taxon>Dikarya</taxon>
        <taxon>Ascomycota</taxon>
        <taxon>Pezizomycotina</taxon>
        <taxon>Sordariomycetes</taxon>
        <taxon>Hypocreomycetidae</taxon>
        <taxon>Glomerellales</taxon>
        <taxon>Glomerellaceae</taxon>
        <taxon>Colletotrichum</taxon>
        <taxon>Colletotrichum destructivum species complex</taxon>
    </lineage>
</organism>
<dbReference type="Proteomes" id="UP000310108">
    <property type="component" value="Unassembled WGS sequence"/>
</dbReference>
<name>A0A4U6WZ03_9PEZI</name>
<protein>
    <submittedName>
        <fullName evidence="1">Uncharacterized protein</fullName>
    </submittedName>
</protein>
<evidence type="ECO:0000313" key="2">
    <source>
        <dbReference type="Proteomes" id="UP000310108"/>
    </source>
</evidence>
<reference evidence="1 2" key="1">
    <citation type="journal article" date="2019" name="PLoS ONE">
        <title>Comparative genome analysis indicates high evolutionary potential of pathogenicity genes in Colletotrichum tanaceti.</title>
        <authorList>
            <person name="Lelwala R.V."/>
            <person name="Korhonen P.K."/>
            <person name="Young N.D."/>
            <person name="Scott J.B."/>
            <person name="Ades P.A."/>
            <person name="Gasser R.B."/>
            <person name="Taylor P.W.J."/>
        </authorList>
    </citation>
    <scope>NUCLEOTIDE SEQUENCE [LARGE SCALE GENOMIC DNA]</scope>
    <source>
        <strain evidence="1">BRIP57314</strain>
    </source>
</reference>
<dbReference type="AlphaFoldDB" id="A0A4U6WZ03"/>
<evidence type="ECO:0000313" key="1">
    <source>
        <dbReference type="EMBL" id="TKW48368.1"/>
    </source>
</evidence>
<proteinExistence type="predicted"/>
<dbReference type="EMBL" id="PJEX01001103">
    <property type="protein sequence ID" value="TKW48368.1"/>
    <property type="molecule type" value="Genomic_DNA"/>
</dbReference>
<gene>
    <name evidence="1" type="ORF">CTA1_246</name>
</gene>
<sequence length="53" mass="6088">MYPYSVLLSSLQASPAAYPSRFLMRRTAATSHYSAAWRWRKSPRPHTASWSNS</sequence>
<keyword evidence="2" id="KW-1185">Reference proteome</keyword>
<accession>A0A4U6WZ03</accession>